<accession>A0A016T6Y8</accession>
<sequence>MWWLTSRLGGVFVLGGWVAPLSCVVHGLVRIFIRATCTWWCNGRTLSEKERGKARHVTFGPAELSENSRAILPLGELKPGEKSRARAPLGAPPPGKSETTPSHAGKIREGQSNQDYNTKWLLYSCSALLKTPPCNVSARL</sequence>
<evidence type="ECO:0000313" key="3">
    <source>
        <dbReference type="Proteomes" id="UP000024635"/>
    </source>
</evidence>
<reference evidence="3" key="1">
    <citation type="journal article" date="2015" name="Nat. Genet.">
        <title>The genome and transcriptome of the zoonotic hookworm Ancylostoma ceylanicum identify infection-specific gene families.</title>
        <authorList>
            <person name="Schwarz E.M."/>
            <person name="Hu Y."/>
            <person name="Antoshechkin I."/>
            <person name="Miller M.M."/>
            <person name="Sternberg P.W."/>
            <person name="Aroian R.V."/>
        </authorList>
    </citation>
    <scope>NUCLEOTIDE SEQUENCE</scope>
    <source>
        <strain evidence="3">HY135</strain>
    </source>
</reference>
<organism evidence="2 3">
    <name type="scientific">Ancylostoma ceylanicum</name>
    <dbReference type="NCBI Taxonomy" id="53326"/>
    <lineage>
        <taxon>Eukaryota</taxon>
        <taxon>Metazoa</taxon>
        <taxon>Ecdysozoa</taxon>
        <taxon>Nematoda</taxon>
        <taxon>Chromadorea</taxon>
        <taxon>Rhabditida</taxon>
        <taxon>Rhabditina</taxon>
        <taxon>Rhabditomorpha</taxon>
        <taxon>Strongyloidea</taxon>
        <taxon>Ancylostomatidae</taxon>
        <taxon>Ancylostomatinae</taxon>
        <taxon>Ancylostoma</taxon>
    </lineage>
</organism>
<dbReference type="AlphaFoldDB" id="A0A016T6Y8"/>
<keyword evidence="3" id="KW-1185">Reference proteome</keyword>
<feature type="region of interest" description="Disordered" evidence="1">
    <location>
        <begin position="76"/>
        <end position="111"/>
    </location>
</feature>
<protein>
    <submittedName>
        <fullName evidence="2">Uncharacterized protein</fullName>
    </submittedName>
</protein>
<evidence type="ECO:0000313" key="2">
    <source>
        <dbReference type="EMBL" id="EYB98406.1"/>
    </source>
</evidence>
<proteinExistence type="predicted"/>
<name>A0A016T6Y8_9BILA</name>
<dbReference type="Proteomes" id="UP000024635">
    <property type="component" value="Unassembled WGS sequence"/>
</dbReference>
<comment type="caution">
    <text evidence="2">The sequence shown here is derived from an EMBL/GenBank/DDBJ whole genome shotgun (WGS) entry which is preliminary data.</text>
</comment>
<evidence type="ECO:0000256" key="1">
    <source>
        <dbReference type="SAM" id="MobiDB-lite"/>
    </source>
</evidence>
<gene>
    <name evidence="2" type="primary">Acey_s0131.g1606</name>
    <name evidence="2" type="ORF">Y032_0131g1606</name>
</gene>
<dbReference type="EMBL" id="JARK01001467">
    <property type="protein sequence ID" value="EYB98406.1"/>
    <property type="molecule type" value="Genomic_DNA"/>
</dbReference>